<evidence type="ECO:0000313" key="5">
    <source>
        <dbReference type="Proteomes" id="UP000266691"/>
    </source>
</evidence>
<reference evidence="4 6" key="2">
    <citation type="submission" date="2019-07" db="EMBL/GenBank/DDBJ databases">
        <title>Draft genome of two Muricauda strains isolated from deep sea.</title>
        <authorList>
            <person name="Sun C."/>
        </authorList>
    </citation>
    <scope>NUCLEOTIDE SEQUENCE [LARGE SCALE GENOMIC DNA]</scope>
    <source>
        <strain evidence="4 6">72</strain>
    </source>
</reference>
<dbReference type="InterPro" id="IPR025403">
    <property type="entry name" value="TgpA-like_C"/>
</dbReference>
<evidence type="ECO:0000256" key="1">
    <source>
        <dbReference type="SAM" id="Phobius"/>
    </source>
</evidence>
<name>A0A3A1NER7_9FLAO</name>
<keyword evidence="1" id="KW-0472">Membrane</keyword>
<gene>
    <name evidence="3" type="ORF">D2V05_13840</name>
    <name evidence="4" type="ORF">FQ017_13710</name>
</gene>
<dbReference type="OrthoDB" id="5491447at2"/>
<feature type="transmembrane region" description="Helical" evidence="1">
    <location>
        <begin position="87"/>
        <end position="111"/>
    </location>
</feature>
<comment type="caution">
    <text evidence="3">The sequence shown here is derived from an EMBL/GenBank/DDBJ whole genome shotgun (WGS) entry which is preliminary data.</text>
</comment>
<dbReference type="Proteomes" id="UP000321621">
    <property type="component" value="Unassembled WGS sequence"/>
</dbReference>
<dbReference type="Proteomes" id="UP000266691">
    <property type="component" value="Unassembled WGS sequence"/>
</dbReference>
<evidence type="ECO:0000313" key="3">
    <source>
        <dbReference type="EMBL" id="RIV43258.1"/>
    </source>
</evidence>
<reference evidence="3 5" key="1">
    <citation type="submission" date="2018-08" db="EMBL/GenBank/DDBJ databases">
        <title>Proposal of Muricauda 72 sp.nov. and Muricauda NH166 sp.nov., isolated from seawater.</title>
        <authorList>
            <person name="Cheng H."/>
            <person name="Wu Y.-H."/>
            <person name="Guo L.-L."/>
            <person name="Xu X.-W."/>
        </authorList>
    </citation>
    <scope>NUCLEOTIDE SEQUENCE [LARGE SCALE GENOMIC DNA]</scope>
    <source>
        <strain evidence="3 5">72</strain>
    </source>
</reference>
<dbReference type="AlphaFoldDB" id="A0A3A1NER7"/>
<dbReference type="EMBL" id="QXFI01000032">
    <property type="protein sequence ID" value="RIV43258.1"/>
    <property type="molecule type" value="Genomic_DNA"/>
</dbReference>
<dbReference type="RefSeq" id="WP_119648225.1">
    <property type="nucleotide sequence ID" value="NZ_QXFI01000032.1"/>
</dbReference>
<evidence type="ECO:0000313" key="6">
    <source>
        <dbReference type="Proteomes" id="UP000321621"/>
    </source>
</evidence>
<sequence length="244" mass="29093">MRNLLTILLVLLNWTILFAQNDSIVRYDSTEMQPLEISEDDLQQFLNDDAFNYEVAEPKSTWWDAVTNWFYNIIRSFFEWIFGVENAGGYLAIFLKILPYLLLAIFLYLVIRFFIKANTRSLIYNEKNPNMVILSEEERIIKTEDIQQLIKEALAENNYRLAVRYYYLFILKLLSEREMIAWQRQKTNDDYSNELSGGPLKQQFNRATLLYDYIWYGEFQIDQERYSKVEEVFVSLKNSIGTHG</sequence>
<organism evidence="3 5">
    <name type="scientific">Flagellimonas pelagia</name>
    <dbReference type="NCBI Taxonomy" id="2306998"/>
    <lineage>
        <taxon>Bacteria</taxon>
        <taxon>Pseudomonadati</taxon>
        <taxon>Bacteroidota</taxon>
        <taxon>Flavobacteriia</taxon>
        <taxon>Flavobacteriales</taxon>
        <taxon>Flavobacteriaceae</taxon>
        <taxon>Flagellimonas</taxon>
    </lineage>
</organism>
<proteinExistence type="predicted"/>
<feature type="domain" description="Protein-glutamine gamma-glutamyltransferase-like C-terminal" evidence="2">
    <location>
        <begin position="167"/>
        <end position="230"/>
    </location>
</feature>
<evidence type="ECO:0000259" key="2">
    <source>
        <dbReference type="Pfam" id="PF13559"/>
    </source>
</evidence>
<keyword evidence="1" id="KW-0812">Transmembrane</keyword>
<dbReference type="Pfam" id="PF13559">
    <property type="entry name" value="DUF4129"/>
    <property type="match status" value="1"/>
</dbReference>
<accession>A0A3A1NER7</accession>
<keyword evidence="6" id="KW-1185">Reference proteome</keyword>
<protein>
    <submittedName>
        <fullName evidence="3">DUF4129 domain-containing protein</fullName>
    </submittedName>
</protein>
<keyword evidence="1" id="KW-1133">Transmembrane helix</keyword>
<evidence type="ECO:0000313" key="4">
    <source>
        <dbReference type="EMBL" id="TXJ92483.1"/>
    </source>
</evidence>
<dbReference type="EMBL" id="VNWK01000032">
    <property type="protein sequence ID" value="TXJ92483.1"/>
    <property type="molecule type" value="Genomic_DNA"/>
</dbReference>